<dbReference type="EMBL" id="JAGHKO010000010">
    <property type="protein sequence ID" value="MBO9203532.1"/>
    <property type="molecule type" value="Genomic_DNA"/>
</dbReference>
<reference evidence="2 3" key="1">
    <citation type="submission" date="2021-03" db="EMBL/GenBank/DDBJ databases">
        <title>Assistant Professor.</title>
        <authorList>
            <person name="Huq M.A."/>
        </authorList>
    </citation>
    <scope>NUCLEOTIDE SEQUENCE [LARGE SCALE GENOMIC DNA]</scope>
    <source>
        <strain evidence="2 3">MAH-29</strain>
    </source>
</reference>
<comment type="caution">
    <text evidence="2">The sequence shown here is derived from an EMBL/GenBank/DDBJ whole genome shotgun (WGS) entry which is preliminary data.</text>
</comment>
<feature type="chain" id="PRO_5045327431" evidence="1">
    <location>
        <begin position="25"/>
        <end position="589"/>
    </location>
</feature>
<evidence type="ECO:0000313" key="2">
    <source>
        <dbReference type="EMBL" id="MBO9203532.1"/>
    </source>
</evidence>
<proteinExistence type="predicted"/>
<dbReference type="RefSeq" id="WP_209141585.1">
    <property type="nucleotide sequence ID" value="NZ_JAGHKO010000010.1"/>
</dbReference>
<sequence length="589" mass="62122">MKSTLSLALAALVATLLITFSCQKSSHGEPDPNDPNNPNTPAIEYVTAGVSGRVVDDQNQPVNAAVVKVGTATATTDIDGNFTINNVRLNKNAGLVKVEKDGFFLGSRTIVVNTGVLNNVTIQLITKKVAGTVNNSGGNVTVPSGGTIAFTGNSFTNTGNNSAYTGTVSVSAFFINPEASNFKDIMPGALRGVRTTNEETGLQSFGMMAVELNGAGGEKLQLAAGKTATLTFPIPAGLLSQAPPTIPLWSFNDSSGLWKEEGTATKQGNNYVGTVSHFSFWNCDFPFGVVDFKAIIKDQNGKPFYPGQVTLRVKSDSLTSYGYGNTDSTGWVGGKVPLNKTLVMYVYNKCNIPLYTKEIGPFTANVDLGIVTVNNSGSTAVNLSGNAINCNATPVSNGFVDVFIDNMHYRATTKSDGTFAINFTRCIGTPTTAVLTAYDLSNNQSGTPTNVSVTSGNVNAGLLTACGTSIAEFANYTMNGVSYNFSNPADSVTLSKAVNSYTLYATRIGNSKDLSIINFAATGTGSATLIDVAVKASNKYWYLTNFATVNITEFGPVGTGFVAGNFSTKMTDSISTTQITYTFRARRYQ</sequence>
<protein>
    <submittedName>
        <fullName evidence="2">Carboxypeptidase regulatory-like domain-containing protein</fullName>
    </submittedName>
</protein>
<name>A0ABS3Z195_9BACT</name>
<dbReference type="Proteomes" id="UP000677244">
    <property type="component" value="Unassembled WGS sequence"/>
</dbReference>
<evidence type="ECO:0000313" key="3">
    <source>
        <dbReference type="Proteomes" id="UP000677244"/>
    </source>
</evidence>
<evidence type="ECO:0000256" key="1">
    <source>
        <dbReference type="SAM" id="SignalP"/>
    </source>
</evidence>
<accession>A0ABS3Z195</accession>
<organism evidence="2 3">
    <name type="scientific">Niastella soli</name>
    <dbReference type="NCBI Taxonomy" id="2821487"/>
    <lineage>
        <taxon>Bacteria</taxon>
        <taxon>Pseudomonadati</taxon>
        <taxon>Bacteroidota</taxon>
        <taxon>Chitinophagia</taxon>
        <taxon>Chitinophagales</taxon>
        <taxon>Chitinophagaceae</taxon>
        <taxon>Niastella</taxon>
    </lineage>
</organism>
<dbReference type="SUPFAM" id="SSF49464">
    <property type="entry name" value="Carboxypeptidase regulatory domain-like"/>
    <property type="match status" value="1"/>
</dbReference>
<keyword evidence="3" id="KW-1185">Reference proteome</keyword>
<dbReference type="Gene3D" id="2.60.40.1120">
    <property type="entry name" value="Carboxypeptidase-like, regulatory domain"/>
    <property type="match status" value="1"/>
</dbReference>
<keyword evidence="1" id="KW-0732">Signal</keyword>
<dbReference type="PROSITE" id="PS51257">
    <property type="entry name" value="PROKAR_LIPOPROTEIN"/>
    <property type="match status" value="1"/>
</dbReference>
<feature type="signal peptide" evidence="1">
    <location>
        <begin position="1"/>
        <end position="24"/>
    </location>
</feature>
<gene>
    <name evidence="2" type="ORF">J7I42_24825</name>
</gene>
<dbReference type="InterPro" id="IPR008969">
    <property type="entry name" value="CarboxyPept-like_regulatory"/>
</dbReference>